<dbReference type="GO" id="GO:0006351">
    <property type="term" value="P:DNA-templated transcription"/>
    <property type="evidence" value="ECO:0007669"/>
    <property type="project" value="InterPro"/>
</dbReference>
<comment type="subcellular location">
    <subcellularLocation>
        <location evidence="1">Nucleus</location>
    </subcellularLocation>
</comment>
<reference evidence="6 7" key="1">
    <citation type="journal article" date="2018" name="Elife">
        <title>Functional genomics of lipid metabolism in the oleaginous yeast Rhodosporidium toruloides.</title>
        <authorList>
            <person name="Coradetti S.T."/>
            <person name="Pinel D."/>
            <person name="Geiselman G."/>
            <person name="Ito M."/>
            <person name="Mondo S."/>
            <person name="Reilly M.C."/>
            <person name="Cheng Y.F."/>
            <person name="Bauer S."/>
            <person name="Grigoriev I."/>
            <person name="Gladden J.M."/>
            <person name="Simmons B.A."/>
            <person name="Brem R."/>
            <person name="Arkin A.P."/>
            <person name="Skerker J.M."/>
        </authorList>
    </citation>
    <scope>NUCLEOTIDE SEQUENCE [LARGE SCALE GENOMIC DNA]</scope>
    <source>
        <strain evidence="6 7">NBRC 0880</strain>
    </source>
</reference>
<dbReference type="OrthoDB" id="424974at2759"/>
<dbReference type="CDD" id="cd12148">
    <property type="entry name" value="fungal_TF_MHR"/>
    <property type="match status" value="1"/>
</dbReference>
<feature type="compositionally biased region" description="Low complexity" evidence="4">
    <location>
        <begin position="737"/>
        <end position="761"/>
    </location>
</feature>
<protein>
    <submittedName>
        <fullName evidence="6">Fungal specific transcription factor domain-domain containing protein</fullName>
    </submittedName>
</protein>
<dbReference type="InterPro" id="IPR050613">
    <property type="entry name" value="Sec_Metabolite_Reg"/>
</dbReference>
<gene>
    <name evidence="6" type="ORF">AAT19DRAFT_9975</name>
</gene>
<proteinExistence type="predicted"/>
<dbReference type="PANTHER" id="PTHR31001">
    <property type="entry name" value="UNCHARACTERIZED TRANSCRIPTIONAL REGULATORY PROTEIN"/>
    <property type="match status" value="1"/>
</dbReference>
<feature type="region of interest" description="Disordered" evidence="4">
    <location>
        <begin position="679"/>
        <end position="705"/>
    </location>
</feature>
<name>A0A2T0A1I4_RHOTO</name>
<dbReference type="CDD" id="cd00067">
    <property type="entry name" value="GAL4"/>
    <property type="match status" value="1"/>
</dbReference>
<evidence type="ECO:0000256" key="4">
    <source>
        <dbReference type="SAM" id="MobiDB-lite"/>
    </source>
</evidence>
<sequence>MATADSRRPAKRGVLSCAECRRLKLKCDRAPWPCGSCVKRGCASICPDQTLTPTRTSKLAASASTLADRVEQLEAIMKSQGLGGLVPPLTDAEVAAYGTASSVGARQRQMLDAMEAVENDRAAGGAGAQDDEDVEAIGAAVGSLTMRNDGSARFLGVGAALAYTGEQDSSDSADDGTDGEGPNPNGGGGGSSARLPRRISPPSTSHSSSLPPELESPGFPFIQLRNSLKPIQDLLPAKEEATRLAQVYWDRCAYMFAPICHETYWDDYFPTAFSSDPQGVNTGTKLACVVMTLSLGSIFDPSAPPILSPLAHRFYAAGQAALSASRFLSHPTLAGIQAIHLSVNILFSRPNVKEGGEMFWPVYGLAIRAAQSMGLHRDPALWGLDEKEVERRRTTFWEVACLDRLQAFLNGRPYTLQNKDFDTKMPTEKDAYHVERFKLSLVFGDTIDELFSVKPVTYPAIKSLDEKVRKAYSELPESCRCSALPEEAFSTPGSVPMHSPPNLPAAGESTTLVLQQHMLAILYSVLLLYLHKIPFSQALDKYSQEPLQSPFASSVTIVILEASAYIIKLVKSWNQVDEVVGPRWWNQAWHAFVAAAAQASLVIKSPGSMLAGHAWQQLNEACSLFENAAPRGPTYANLLPRIQLLRQKAHDVLVSVRHIQPTLVPLPPDAQAVESSELNALGTSTQLSRGRPRTATIKEEGGANSEEAAAAALSLLQPAPWQTLDFAAPGAGPSSIPQYAHPQQYPQPSNPPQDQQQQHRPSTSDSQQQQHARGPFGYAPPGSHPAMPVYQPYPAPGPSMPHYLPSQHPPPAMYNSPDPALFGSQEAYRYATQQQQQQLPSGSVGPAGEMWFASGMGMGGPPPPQGPQDSWSIWGDMMRNAGG</sequence>
<evidence type="ECO:0000256" key="2">
    <source>
        <dbReference type="ARBA" id="ARBA00022723"/>
    </source>
</evidence>
<evidence type="ECO:0000256" key="3">
    <source>
        <dbReference type="ARBA" id="ARBA00023242"/>
    </source>
</evidence>
<feature type="region of interest" description="Disordered" evidence="4">
    <location>
        <begin position="724"/>
        <end position="883"/>
    </location>
</feature>
<dbReference type="AlphaFoldDB" id="A0A2T0A1I4"/>
<dbReference type="GO" id="GO:0005634">
    <property type="term" value="C:nucleus"/>
    <property type="evidence" value="ECO:0007669"/>
    <property type="project" value="UniProtKB-SubCell"/>
</dbReference>
<evidence type="ECO:0000259" key="5">
    <source>
        <dbReference type="PROSITE" id="PS50048"/>
    </source>
</evidence>
<dbReference type="Pfam" id="PF04082">
    <property type="entry name" value="Fungal_trans"/>
    <property type="match status" value="1"/>
</dbReference>
<keyword evidence="2" id="KW-0479">Metal-binding</keyword>
<feature type="compositionally biased region" description="Low complexity" evidence="4">
    <location>
        <begin position="200"/>
        <end position="216"/>
    </location>
</feature>
<dbReference type="GO" id="GO:0008270">
    <property type="term" value="F:zinc ion binding"/>
    <property type="evidence" value="ECO:0007669"/>
    <property type="project" value="InterPro"/>
</dbReference>
<dbReference type="Proteomes" id="UP000239560">
    <property type="component" value="Unassembled WGS sequence"/>
</dbReference>
<organism evidence="6 7">
    <name type="scientific">Rhodotorula toruloides</name>
    <name type="common">Yeast</name>
    <name type="synonym">Rhodosporidium toruloides</name>
    <dbReference type="NCBI Taxonomy" id="5286"/>
    <lineage>
        <taxon>Eukaryota</taxon>
        <taxon>Fungi</taxon>
        <taxon>Dikarya</taxon>
        <taxon>Basidiomycota</taxon>
        <taxon>Pucciniomycotina</taxon>
        <taxon>Microbotryomycetes</taxon>
        <taxon>Sporidiobolales</taxon>
        <taxon>Sporidiobolaceae</taxon>
        <taxon>Rhodotorula</taxon>
    </lineage>
</organism>
<feature type="region of interest" description="Disordered" evidence="4">
    <location>
        <begin position="165"/>
        <end position="216"/>
    </location>
</feature>
<dbReference type="SMART" id="SM00066">
    <property type="entry name" value="GAL4"/>
    <property type="match status" value="1"/>
</dbReference>
<feature type="compositionally biased region" description="Acidic residues" evidence="4">
    <location>
        <begin position="168"/>
        <end position="178"/>
    </location>
</feature>
<evidence type="ECO:0000313" key="7">
    <source>
        <dbReference type="Proteomes" id="UP000239560"/>
    </source>
</evidence>
<dbReference type="InterPro" id="IPR007219">
    <property type="entry name" value="XnlR_reg_dom"/>
</dbReference>
<feature type="domain" description="Zn(2)-C6 fungal-type" evidence="5">
    <location>
        <begin position="16"/>
        <end position="46"/>
    </location>
</feature>
<evidence type="ECO:0000256" key="1">
    <source>
        <dbReference type="ARBA" id="ARBA00004123"/>
    </source>
</evidence>
<dbReference type="PROSITE" id="PS00463">
    <property type="entry name" value="ZN2_CY6_FUNGAL_1"/>
    <property type="match status" value="1"/>
</dbReference>
<keyword evidence="3" id="KW-0539">Nucleus</keyword>
<feature type="compositionally biased region" description="Polar residues" evidence="4">
    <location>
        <begin position="679"/>
        <end position="688"/>
    </location>
</feature>
<comment type="caution">
    <text evidence="6">The sequence shown here is derived from an EMBL/GenBank/DDBJ whole genome shotgun (WGS) entry which is preliminary data.</text>
</comment>
<dbReference type="GO" id="GO:0003677">
    <property type="term" value="F:DNA binding"/>
    <property type="evidence" value="ECO:0007669"/>
    <property type="project" value="InterPro"/>
</dbReference>
<dbReference type="SMART" id="SM00906">
    <property type="entry name" value="Fungal_trans"/>
    <property type="match status" value="1"/>
</dbReference>
<accession>A0A2T0A1I4</accession>
<dbReference type="Gene3D" id="4.10.240.10">
    <property type="entry name" value="Zn(2)-C6 fungal-type DNA-binding domain"/>
    <property type="match status" value="1"/>
</dbReference>
<dbReference type="SUPFAM" id="SSF57701">
    <property type="entry name" value="Zn2/Cys6 DNA-binding domain"/>
    <property type="match status" value="1"/>
</dbReference>
<dbReference type="PROSITE" id="PS50048">
    <property type="entry name" value="ZN2_CY6_FUNGAL_2"/>
    <property type="match status" value="1"/>
</dbReference>
<evidence type="ECO:0000313" key="6">
    <source>
        <dbReference type="EMBL" id="PRQ71860.1"/>
    </source>
</evidence>
<dbReference type="InterPro" id="IPR001138">
    <property type="entry name" value="Zn2Cys6_DnaBD"/>
</dbReference>
<dbReference type="PANTHER" id="PTHR31001:SF56">
    <property type="entry name" value="ZN(2)-C6 FUNGAL-TYPE DOMAIN-CONTAINING PROTEIN"/>
    <property type="match status" value="1"/>
</dbReference>
<dbReference type="InterPro" id="IPR036864">
    <property type="entry name" value="Zn2-C6_fun-type_DNA-bd_sf"/>
</dbReference>
<dbReference type="GO" id="GO:0000981">
    <property type="term" value="F:DNA-binding transcription factor activity, RNA polymerase II-specific"/>
    <property type="evidence" value="ECO:0007669"/>
    <property type="project" value="InterPro"/>
</dbReference>
<dbReference type="EMBL" id="LCTV02000011">
    <property type="protein sequence ID" value="PRQ71860.1"/>
    <property type="molecule type" value="Genomic_DNA"/>
</dbReference>